<organism evidence="2 3">
    <name type="scientific">Lentzea aerocolonigenes</name>
    <name type="common">Lechevalieria aerocolonigenes</name>
    <name type="synonym">Saccharothrix aerocolonigenes</name>
    <dbReference type="NCBI Taxonomy" id="68170"/>
    <lineage>
        <taxon>Bacteria</taxon>
        <taxon>Bacillati</taxon>
        <taxon>Actinomycetota</taxon>
        <taxon>Actinomycetes</taxon>
        <taxon>Pseudonocardiales</taxon>
        <taxon>Pseudonocardiaceae</taxon>
        <taxon>Lentzea</taxon>
    </lineage>
</organism>
<evidence type="ECO:0000256" key="1">
    <source>
        <dbReference type="SAM" id="SignalP"/>
    </source>
</evidence>
<dbReference type="PATRIC" id="fig|68170.10.peg.8965"/>
<dbReference type="InterPro" id="IPR036813">
    <property type="entry name" value="Tachylectin2_sf"/>
</dbReference>
<dbReference type="RefSeq" id="WP_045310855.1">
    <property type="nucleotide sequence ID" value="NZ_JYJG01000045.1"/>
</dbReference>
<feature type="signal peptide" evidence="1">
    <location>
        <begin position="1"/>
        <end position="22"/>
    </location>
</feature>
<proteinExistence type="predicted"/>
<evidence type="ECO:0000313" key="3">
    <source>
        <dbReference type="Proteomes" id="UP000033393"/>
    </source>
</evidence>
<name>A0A0F0HBL7_LENAE</name>
<dbReference type="Gene3D" id="2.115.10.10">
    <property type="entry name" value="Tachylectin 2"/>
    <property type="match status" value="1"/>
</dbReference>
<evidence type="ECO:0000313" key="2">
    <source>
        <dbReference type="EMBL" id="KJK51023.1"/>
    </source>
</evidence>
<dbReference type="AlphaFoldDB" id="A0A0F0HBL7"/>
<evidence type="ECO:0008006" key="4">
    <source>
        <dbReference type="Google" id="ProtNLM"/>
    </source>
</evidence>
<sequence length="284" mass="30641">MGLRKVLLAFVMLLTVVTPAEAYEPCALWERQVYAVTGDGALVEHTFCLDANRSTGLSRWTGDRVVARSGWDEVTTAFWSGHEHGDGVYYRVVGSGLYWSSDLTSWQQIGRKTDWSAFTSLTSPEPGVIYGTESSGAVRRWEHSGWQDGADTWGAASTTAVLPKGSVLYGHTYAGFIGNSGTVNVWGPDFTRSKLRITVPDGVDRGAIVPFDLEQRYPNSAFALTSNGGKLVLLLPGTCAKLERPWVAGDETGGGYVLLFAGGYQRHGTGPVEWQCGGPNGPVN</sequence>
<protein>
    <recommendedName>
        <fullName evidence="4">Tachylectin 2 domain-containing protein</fullName>
    </recommendedName>
</protein>
<dbReference type="EMBL" id="JYJG01000045">
    <property type="protein sequence ID" value="KJK51023.1"/>
    <property type="molecule type" value="Genomic_DNA"/>
</dbReference>
<keyword evidence="3" id="KW-1185">Reference proteome</keyword>
<dbReference type="OrthoDB" id="9951062at2"/>
<dbReference type="Proteomes" id="UP000033393">
    <property type="component" value="Unassembled WGS sequence"/>
</dbReference>
<feature type="chain" id="PRO_5002441927" description="Tachylectin 2 domain-containing protein" evidence="1">
    <location>
        <begin position="23"/>
        <end position="284"/>
    </location>
</feature>
<accession>A0A0F0HBL7</accession>
<gene>
    <name evidence="2" type="ORF">UK23_08565</name>
</gene>
<keyword evidence="1" id="KW-0732">Signal</keyword>
<reference evidence="2 3" key="1">
    <citation type="submission" date="2015-02" db="EMBL/GenBank/DDBJ databases">
        <authorList>
            <person name="Ju K.-S."/>
            <person name="Doroghazi J.R."/>
            <person name="Metcalf W."/>
        </authorList>
    </citation>
    <scope>NUCLEOTIDE SEQUENCE [LARGE SCALE GENOMIC DNA]</scope>
    <source>
        <strain evidence="2 3">NRRL B-16140</strain>
    </source>
</reference>
<dbReference type="SUPFAM" id="SSF50934">
    <property type="entry name" value="Tachylectin-2"/>
    <property type="match status" value="1"/>
</dbReference>
<comment type="caution">
    <text evidence="2">The sequence shown here is derived from an EMBL/GenBank/DDBJ whole genome shotgun (WGS) entry which is preliminary data.</text>
</comment>